<dbReference type="PANTHER" id="PTHR36836">
    <property type="entry name" value="COLANIC ACID BIOSYNTHESIS PROTEIN WCAK"/>
    <property type="match status" value="1"/>
</dbReference>
<organism evidence="2 3">
    <name type="scientific">Methylibium petroleiphilum (strain ATCC BAA-1232 / LMG 22953 / PM1)</name>
    <dbReference type="NCBI Taxonomy" id="420662"/>
    <lineage>
        <taxon>Bacteria</taxon>
        <taxon>Pseudomonadati</taxon>
        <taxon>Pseudomonadota</taxon>
        <taxon>Betaproteobacteria</taxon>
        <taxon>Burkholderiales</taxon>
        <taxon>Sphaerotilaceae</taxon>
        <taxon>Methylibium</taxon>
    </lineage>
</organism>
<proteinExistence type="predicted"/>
<dbReference type="InterPro" id="IPR007345">
    <property type="entry name" value="Polysacch_pyruvyl_Trfase"/>
</dbReference>
<reference evidence="2 3" key="1">
    <citation type="journal article" date="2007" name="J. Bacteriol.">
        <title>Whole-genome analysis of the methyl tert-butyl ether-degrading beta-proteobacterium Methylibium petroleiphilum PM1.</title>
        <authorList>
            <person name="Kane S.R."/>
            <person name="Chakicherla A.Y."/>
            <person name="Chain P.S.G."/>
            <person name="Schmidt R."/>
            <person name="Shin M.W."/>
            <person name="Legler T.C."/>
            <person name="Scow K.M."/>
            <person name="Larimer F.W."/>
            <person name="Lucas S.M."/>
            <person name="Richardson P.M."/>
            <person name="Hristova K.R."/>
        </authorList>
    </citation>
    <scope>NUCLEOTIDE SEQUENCE [LARGE SCALE GENOMIC DNA]</scope>
    <source>
        <strain evidence="3">ATCC BAA-1232 / LMG 22953 / PM1</strain>
    </source>
</reference>
<dbReference type="EMBL" id="CP000555">
    <property type="protein sequence ID" value="ABM93691.1"/>
    <property type="molecule type" value="Genomic_DNA"/>
</dbReference>
<dbReference type="STRING" id="420662.Mpe_A0729"/>
<sequence>MAIPYLSKLRHQLRVWKEIRAMYRAVDALPPGPSLRREGTVQRLLIVPSDPWTLVGAKGDEAMMQGVVKRLRDASPNLRVGVLTATPAAQSAATALGFEPVDAWTSPMAEGLRTVHAFAPDALAVVGADVMDGYYSPLTTARMLLTAESVARAGARVCILGFSFNEHPHPRLKPIFDRLSPTIAVNVRDQLSLDRFRRFTHAKARLVTDAAFMLAPDDAGPAVVAADAWATSRRRAGDVVIGFNIHPMLIRNATPEQVQGFVHSAVQALREVCSQRAVSVALISHDYRGQESDDACLAPIFQALSTELGDRLTYPTARLSAAQLKAVAGCTDGVVTGRMHLAIATLGVGKPVAALTYQDKFQGLFRHFGYPEHYLLGPAESGNPAKLAALVTRFVDELEPLRQLVHDHRPAVIAASVRNLAIFTDPASSPASTPKGAGQPVAP</sequence>
<keyword evidence="3" id="KW-1185">Reference proteome</keyword>
<dbReference type="RefSeq" id="WP_011828329.1">
    <property type="nucleotide sequence ID" value="NC_008825.1"/>
</dbReference>
<dbReference type="AlphaFoldDB" id="A2SDQ2"/>
<dbReference type="KEGG" id="mpt:Mpe_A0729"/>
<dbReference type="Pfam" id="PF04230">
    <property type="entry name" value="PS_pyruv_trans"/>
    <property type="match status" value="1"/>
</dbReference>
<protein>
    <recommendedName>
        <fullName evidence="1">Polysaccharide pyruvyl transferase domain-containing protein</fullName>
    </recommendedName>
</protein>
<accession>A2SDQ2</accession>
<dbReference type="PANTHER" id="PTHR36836:SF1">
    <property type="entry name" value="COLANIC ACID BIOSYNTHESIS PROTEIN WCAK"/>
    <property type="match status" value="1"/>
</dbReference>
<evidence type="ECO:0000259" key="1">
    <source>
        <dbReference type="Pfam" id="PF04230"/>
    </source>
</evidence>
<feature type="domain" description="Polysaccharide pyruvyl transferase" evidence="1">
    <location>
        <begin position="59"/>
        <end position="358"/>
    </location>
</feature>
<name>A2SDQ2_METPP</name>
<gene>
    <name evidence="2" type="ordered locus">Mpe_A0729</name>
</gene>
<dbReference type="eggNOG" id="COG2327">
    <property type="taxonomic scope" value="Bacteria"/>
</dbReference>
<dbReference type="Proteomes" id="UP000000366">
    <property type="component" value="Chromosome"/>
</dbReference>
<dbReference type="HOGENOM" id="CLU_614874_0_0_4"/>
<evidence type="ECO:0000313" key="3">
    <source>
        <dbReference type="Proteomes" id="UP000000366"/>
    </source>
</evidence>
<evidence type="ECO:0000313" key="2">
    <source>
        <dbReference type="EMBL" id="ABM93691.1"/>
    </source>
</evidence>